<evidence type="ECO:0000256" key="3">
    <source>
        <dbReference type="ARBA" id="ARBA00022801"/>
    </source>
</evidence>
<gene>
    <name evidence="5" type="primary">hhoA_1</name>
    <name evidence="5" type="ORF">Pla52o_15670</name>
</gene>
<evidence type="ECO:0000313" key="5">
    <source>
        <dbReference type="EMBL" id="TWU25269.1"/>
    </source>
</evidence>
<keyword evidence="3" id="KW-0378">Hydrolase</keyword>
<sequence precursor="true">MNQFKCRLRKTLAIILLVTLVTAGNRSNAESPLPVPDFQLSQRAVPIGGLSQLSSASRGADETWKPEVNRDQAKQTAKNIYARCAPAIVVVRDDTGHGTGFLMGKDGWIVTNRHVVNSAGIFIRNGRRIVMVHFGRLNDGLMELDKKAYPAFVYATDERRDLALLELAEKPEYLPTIEPLTPATKTPLPTDICTSIGHPSSGMLWTARRGEISGVGMWPNEHIDTMIASLVQTDADAKPAATSLPQRKVLLSTCPINPGDSGGPILDRDGAVVGVTFGIPRNKNTNYSADKFSYHVHVEELVQFIKDRPTEAEVVVPSTFDGAKISELVDSNDDDVWDTWLMGSEPGKSTTGYMIDLDQDSKRTFKEKYVEDPEQRSQWDFEFAVTKLGQVRTFYDTDNDGNVDLILTDVDGDSVSDLCIAKKGEVWRIDPREGQAMIDATLYADPKLSESLSAHFSND</sequence>
<dbReference type="Proteomes" id="UP000316304">
    <property type="component" value="Unassembled WGS sequence"/>
</dbReference>
<dbReference type="PANTHER" id="PTHR43343">
    <property type="entry name" value="PEPTIDASE S12"/>
    <property type="match status" value="1"/>
</dbReference>
<dbReference type="SUPFAM" id="SSF50494">
    <property type="entry name" value="Trypsin-like serine proteases"/>
    <property type="match status" value="1"/>
</dbReference>
<dbReference type="OrthoDB" id="290751at2"/>
<dbReference type="PANTHER" id="PTHR43343:SF3">
    <property type="entry name" value="PROTEASE DO-LIKE 8, CHLOROPLASTIC"/>
    <property type="match status" value="1"/>
</dbReference>
<comment type="similarity">
    <text evidence="1">Belongs to the peptidase S1C family.</text>
</comment>
<dbReference type="InterPro" id="IPR043504">
    <property type="entry name" value="Peptidase_S1_PA_chymotrypsin"/>
</dbReference>
<name>A0A5C6CQZ4_9BACT</name>
<keyword evidence="4" id="KW-0732">Signal</keyword>
<organism evidence="5 6">
    <name type="scientific">Novipirellula galeiformis</name>
    <dbReference type="NCBI Taxonomy" id="2528004"/>
    <lineage>
        <taxon>Bacteria</taxon>
        <taxon>Pseudomonadati</taxon>
        <taxon>Planctomycetota</taxon>
        <taxon>Planctomycetia</taxon>
        <taxon>Pirellulales</taxon>
        <taxon>Pirellulaceae</taxon>
        <taxon>Novipirellula</taxon>
    </lineage>
</organism>
<evidence type="ECO:0000256" key="4">
    <source>
        <dbReference type="SAM" id="SignalP"/>
    </source>
</evidence>
<feature type="signal peptide" evidence="4">
    <location>
        <begin position="1"/>
        <end position="23"/>
    </location>
</feature>
<dbReference type="EMBL" id="SJPT01000002">
    <property type="protein sequence ID" value="TWU25269.1"/>
    <property type="molecule type" value="Genomic_DNA"/>
</dbReference>
<dbReference type="Pfam" id="PF13365">
    <property type="entry name" value="Trypsin_2"/>
    <property type="match status" value="1"/>
</dbReference>
<dbReference type="InterPro" id="IPR051201">
    <property type="entry name" value="Chloro_Bact_Ser_Proteases"/>
</dbReference>
<comment type="caution">
    <text evidence="5">The sequence shown here is derived from an EMBL/GenBank/DDBJ whole genome shotgun (WGS) entry which is preliminary data.</text>
</comment>
<accession>A0A5C6CQZ4</accession>
<keyword evidence="2 5" id="KW-0645">Protease</keyword>
<evidence type="ECO:0000256" key="1">
    <source>
        <dbReference type="ARBA" id="ARBA00010541"/>
    </source>
</evidence>
<dbReference type="Gene3D" id="2.40.10.10">
    <property type="entry name" value="Trypsin-like serine proteases"/>
    <property type="match status" value="2"/>
</dbReference>
<reference evidence="5 6" key="1">
    <citation type="submission" date="2019-02" db="EMBL/GenBank/DDBJ databases">
        <title>Deep-cultivation of Planctomycetes and their phenomic and genomic characterization uncovers novel biology.</title>
        <authorList>
            <person name="Wiegand S."/>
            <person name="Jogler M."/>
            <person name="Boedeker C."/>
            <person name="Pinto D."/>
            <person name="Vollmers J."/>
            <person name="Rivas-Marin E."/>
            <person name="Kohn T."/>
            <person name="Peeters S.H."/>
            <person name="Heuer A."/>
            <person name="Rast P."/>
            <person name="Oberbeckmann S."/>
            <person name="Bunk B."/>
            <person name="Jeske O."/>
            <person name="Meyerdierks A."/>
            <person name="Storesund J.E."/>
            <person name="Kallscheuer N."/>
            <person name="Luecker S."/>
            <person name="Lage O.M."/>
            <person name="Pohl T."/>
            <person name="Merkel B.J."/>
            <person name="Hornburger P."/>
            <person name="Mueller R.-W."/>
            <person name="Bruemmer F."/>
            <person name="Labrenz M."/>
            <person name="Spormann A.M."/>
            <person name="Op Den Camp H."/>
            <person name="Overmann J."/>
            <person name="Amann R."/>
            <person name="Jetten M.S.M."/>
            <person name="Mascher T."/>
            <person name="Medema M.H."/>
            <person name="Devos D.P."/>
            <person name="Kaster A.-K."/>
            <person name="Ovreas L."/>
            <person name="Rohde M."/>
            <person name="Galperin M.Y."/>
            <person name="Jogler C."/>
        </authorList>
    </citation>
    <scope>NUCLEOTIDE SEQUENCE [LARGE SCALE GENOMIC DNA]</scope>
    <source>
        <strain evidence="5 6">Pla52o</strain>
    </source>
</reference>
<dbReference type="RefSeq" id="WP_146593919.1">
    <property type="nucleotide sequence ID" value="NZ_SJPT01000002.1"/>
</dbReference>
<feature type="chain" id="PRO_5022966415" evidence="4">
    <location>
        <begin position="24"/>
        <end position="459"/>
    </location>
</feature>
<evidence type="ECO:0000256" key="2">
    <source>
        <dbReference type="ARBA" id="ARBA00022670"/>
    </source>
</evidence>
<keyword evidence="6" id="KW-1185">Reference proteome</keyword>
<dbReference type="GO" id="GO:0006508">
    <property type="term" value="P:proteolysis"/>
    <property type="evidence" value="ECO:0007669"/>
    <property type="project" value="UniProtKB-KW"/>
</dbReference>
<proteinExistence type="inferred from homology"/>
<evidence type="ECO:0000313" key="6">
    <source>
        <dbReference type="Proteomes" id="UP000316304"/>
    </source>
</evidence>
<protein>
    <submittedName>
        <fullName evidence="5">Putative serine protease HhoA</fullName>
    </submittedName>
</protein>
<dbReference type="GO" id="GO:0008233">
    <property type="term" value="F:peptidase activity"/>
    <property type="evidence" value="ECO:0007669"/>
    <property type="project" value="UniProtKB-KW"/>
</dbReference>
<dbReference type="InterPro" id="IPR009003">
    <property type="entry name" value="Peptidase_S1_PA"/>
</dbReference>
<dbReference type="AlphaFoldDB" id="A0A5C6CQZ4"/>